<gene>
    <name evidence="1" type="ORF">V1525DRAFT_393092</name>
</gene>
<comment type="caution">
    <text evidence="1">The sequence shown here is derived from an EMBL/GenBank/DDBJ whole genome shotgun (WGS) entry which is preliminary data.</text>
</comment>
<dbReference type="EMBL" id="MU971335">
    <property type="protein sequence ID" value="KAK9241417.1"/>
    <property type="molecule type" value="Genomic_DNA"/>
</dbReference>
<accession>A0ACC3TEU5</accession>
<protein>
    <submittedName>
        <fullName evidence="1">Uncharacterized protein</fullName>
    </submittedName>
</protein>
<organism evidence="1 2">
    <name type="scientific">Lipomyces kononenkoae</name>
    <name type="common">Yeast</name>
    <dbReference type="NCBI Taxonomy" id="34357"/>
    <lineage>
        <taxon>Eukaryota</taxon>
        <taxon>Fungi</taxon>
        <taxon>Dikarya</taxon>
        <taxon>Ascomycota</taxon>
        <taxon>Saccharomycotina</taxon>
        <taxon>Lipomycetes</taxon>
        <taxon>Lipomycetales</taxon>
        <taxon>Lipomycetaceae</taxon>
        <taxon>Lipomyces</taxon>
    </lineage>
</organism>
<evidence type="ECO:0000313" key="1">
    <source>
        <dbReference type="EMBL" id="KAK9241417.1"/>
    </source>
</evidence>
<evidence type="ECO:0000313" key="2">
    <source>
        <dbReference type="Proteomes" id="UP001433508"/>
    </source>
</evidence>
<proteinExistence type="predicted"/>
<dbReference type="Proteomes" id="UP001433508">
    <property type="component" value="Unassembled WGS sequence"/>
</dbReference>
<keyword evidence="2" id="KW-1185">Reference proteome</keyword>
<reference evidence="2" key="1">
    <citation type="journal article" date="2024" name="Front. Bioeng. Biotechnol.">
        <title>Genome-scale model development and genomic sequencing of the oleaginous clade Lipomyces.</title>
        <authorList>
            <person name="Czajka J.J."/>
            <person name="Han Y."/>
            <person name="Kim J."/>
            <person name="Mondo S.J."/>
            <person name="Hofstad B.A."/>
            <person name="Robles A."/>
            <person name="Haridas S."/>
            <person name="Riley R."/>
            <person name="LaButti K."/>
            <person name="Pangilinan J."/>
            <person name="Andreopoulos W."/>
            <person name="Lipzen A."/>
            <person name="Yan J."/>
            <person name="Wang M."/>
            <person name="Ng V."/>
            <person name="Grigoriev I.V."/>
            <person name="Spatafora J.W."/>
            <person name="Magnuson J.K."/>
            <person name="Baker S.E."/>
            <person name="Pomraning K.R."/>
        </authorList>
    </citation>
    <scope>NUCLEOTIDE SEQUENCE [LARGE SCALE GENOMIC DNA]</scope>
    <source>
        <strain evidence="2">CBS 7786</strain>
    </source>
</reference>
<name>A0ACC3TEU5_LIPKO</name>
<sequence>MKVFKGSSKGDPHVQVVSAIAAFCDEKSQFKLGKNIFSSSTGAPRTDNVAQLPVIVECAQATQLAAKEAVKAVRKRLDPKHASSTVSQYNAIMVLRILVDADSPTILNQIGDDDKLAPVVTDVLKRSRDPSVRELLATTLEHFVFEKPNATELKELNNVYAKYVARGSGSSRRSPSRHEELSQQNLEDIAEEAKSSASLLRQVVSTTAPVEISGSPLVMEFYERCVQLSSKIQSLLSRDSVPPLDESMIMTLISANDTLGTALDAHKAALDRAASLVSPPRHYYEESQEAESDREDKIESSAEAGNTSKEPDRAATKMAEPEVPSQSGVDLPAQNGHTASTEGTTGSSVEAYEGRDITPGDEVGANAHLRLQELVNPFADGEDDDDGLWDEQPSTAGPNPKLHHEETPSSSVGYGTQDNS</sequence>